<dbReference type="InterPro" id="IPR009000">
    <property type="entry name" value="Transl_B-barrel_sf"/>
</dbReference>
<keyword evidence="4" id="KW-0832">Ubl conjugation</keyword>
<dbReference type="FunFam" id="2.40.30.10:FF:000351">
    <property type="entry name" value="Ribosomal protein L3"/>
    <property type="match status" value="1"/>
</dbReference>
<dbReference type="Gene3D" id="3.30.1430.10">
    <property type="match status" value="1"/>
</dbReference>
<comment type="similarity">
    <text evidence="1">Belongs to the universal ribosomal protein uL3 family.</text>
</comment>
<evidence type="ECO:0000256" key="7">
    <source>
        <dbReference type="ARBA" id="ARBA00023274"/>
    </source>
</evidence>
<keyword evidence="6" id="KW-0007">Acetylation</keyword>
<comment type="subunit">
    <text evidence="10">Component of the large ribosomal subunit. Interacts with DHX33.</text>
</comment>
<dbReference type="InParanoid" id="H0XLP6"/>
<evidence type="ECO:0000256" key="8">
    <source>
        <dbReference type="ARBA" id="ARBA00034092"/>
    </source>
</evidence>
<dbReference type="HOGENOM" id="CLU_033361_0_0_1"/>
<comment type="function">
    <text evidence="8">Component of the large ribosomal subunit. The ribosome is a large ribonucleoprotein complex responsible for the synthesis of proteins in the cell.</text>
</comment>
<dbReference type="InterPro" id="IPR044892">
    <property type="entry name" value="Ribosomal_L3_dom_3_arc_sf"/>
</dbReference>
<reference evidence="11" key="3">
    <citation type="submission" date="2025-09" db="UniProtKB">
        <authorList>
            <consortium name="Ensembl"/>
        </authorList>
    </citation>
    <scope>IDENTIFICATION</scope>
</reference>
<dbReference type="GO" id="GO:0003735">
    <property type="term" value="F:structural constituent of ribosome"/>
    <property type="evidence" value="ECO:0007669"/>
    <property type="project" value="InterPro"/>
</dbReference>
<sequence length="357" mass="41225">MSHRAFSAPSHQFLGLLPKKRHCGKVKSFSKDDAKPVNLTVFLVSKAVITHLVQEVNRPGSNMNRKEVVEAVTIVETLPMMEVIIIYWTFKTIFAEHISSECKRHFYKTWHKSKKTFTKYCKKWQNEDDKKQLEKVFSSMMHLLLIHQKKTHLMEMQVNGGTVAEVWEKLEQQDPENQVFGQDEMTDIILVIKGKAKGVTRHWHTKKLPHKTHQGLRAYIGGWHLVHVAFSMAQAWQKGYHHCTETNKIYKISQGYFIKDGTDHDLSDISINPLGSFVHYGEVTNDFVMLKGCMVGTKQLVLTFHKSLLVQTKQRTLEKIDLKFIFTFRGHGLLQIMEKKKLFLGPLKKGQIAKEGA</sequence>
<evidence type="ECO:0000313" key="11">
    <source>
        <dbReference type="Ensembl" id="ENSOGAP00000017036.1"/>
    </source>
</evidence>
<dbReference type="PANTHER" id="PTHR11363:SF4">
    <property type="entry name" value="LARGE RIBOSOMAL SUBUNIT PROTEIN UL3"/>
    <property type="match status" value="1"/>
</dbReference>
<accession>H0XLP6</accession>
<keyword evidence="3" id="KW-1017">Isopeptide bond</keyword>
<dbReference type="Proteomes" id="UP000005225">
    <property type="component" value="Unassembled WGS sequence"/>
</dbReference>
<protein>
    <recommendedName>
        <fullName evidence="9">60S ribosomal protein L3</fullName>
    </recommendedName>
</protein>
<dbReference type="EMBL" id="AAQR03178271">
    <property type="status" value="NOT_ANNOTATED_CDS"/>
    <property type="molecule type" value="Genomic_DNA"/>
</dbReference>
<keyword evidence="5" id="KW-0689">Ribosomal protein</keyword>
<dbReference type="eggNOG" id="KOG0746">
    <property type="taxonomic scope" value="Eukaryota"/>
</dbReference>
<evidence type="ECO:0000256" key="2">
    <source>
        <dbReference type="ARBA" id="ARBA00022481"/>
    </source>
</evidence>
<dbReference type="Gene3D" id="4.10.960.10">
    <property type="entry name" value="Ribosomal protein L3, domain 3"/>
    <property type="match status" value="1"/>
</dbReference>
<evidence type="ECO:0000256" key="5">
    <source>
        <dbReference type="ARBA" id="ARBA00022980"/>
    </source>
</evidence>
<proteinExistence type="inferred from homology"/>
<evidence type="ECO:0000256" key="4">
    <source>
        <dbReference type="ARBA" id="ARBA00022843"/>
    </source>
</evidence>
<dbReference type="AlphaFoldDB" id="H0XLP6"/>
<dbReference type="GO" id="GO:0003723">
    <property type="term" value="F:RNA binding"/>
    <property type="evidence" value="ECO:0007669"/>
    <property type="project" value="TreeGrafter"/>
</dbReference>
<dbReference type="PANTHER" id="PTHR11363">
    <property type="entry name" value="60S RIBOSOMAL PROTEIN L3-RELATED"/>
    <property type="match status" value="1"/>
</dbReference>
<dbReference type="Pfam" id="PF00297">
    <property type="entry name" value="Ribosomal_L3"/>
    <property type="match status" value="1"/>
</dbReference>
<reference evidence="12" key="1">
    <citation type="submission" date="2011-03" db="EMBL/GenBank/DDBJ databases">
        <title>Version 3 of the genome sequence of Otolemur garnettii (Bushbaby).</title>
        <authorList>
            <consortium name="The Broad Institute Genome Sequencing Platform"/>
            <person name="Di Palma F."/>
            <person name="Johnson J."/>
            <person name="Lander E.S."/>
            <person name="Lindblad-Toh K."/>
            <person name="Jaffe D.B."/>
            <person name="Gnerre S."/>
            <person name="MacCallum I."/>
            <person name="Przybylski D."/>
            <person name="Ribeiro F.J."/>
            <person name="Burton J.N."/>
            <person name="Walker B.J."/>
            <person name="Sharpe T."/>
            <person name="Hall G."/>
        </authorList>
    </citation>
    <scope>NUCLEOTIDE SEQUENCE [LARGE SCALE GENOMIC DNA]</scope>
</reference>
<keyword evidence="12" id="KW-1185">Reference proteome</keyword>
<dbReference type="GeneTree" id="ENSGT00390000017606"/>
<evidence type="ECO:0000313" key="12">
    <source>
        <dbReference type="Proteomes" id="UP000005225"/>
    </source>
</evidence>
<dbReference type="GO" id="GO:0006412">
    <property type="term" value="P:translation"/>
    <property type="evidence" value="ECO:0007669"/>
    <property type="project" value="InterPro"/>
</dbReference>
<dbReference type="STRING" id="30611.ENSOGAP00000017036"/>
<keyword evidence="2" id="KW-0488">Methylation</keyword>
<name>H0XLP6_OTOGA</name>
<dbReference type="Gene3D" id="2.40.30.10">
    <property type="entry name" value="Translation factors"/>
    <property type="match status" value="1"/>
</dbReference>
<keyword evidence="7" id="KW-0687">Ribonucleoprotein</keyword>
<dbReference type="InterPro" id="IPR000597">
    <property type="entry name" value="Ribosomal_uL3"/>
</dbReference>
<reference evidence="11" key="2">
    <citation type="submission" date="2025-08" db="UniProtKB">
        <authorList>
            <consortium name="Ensembl"/>
        </authorList>
    </citation>
    <scope>IDENTIFICATION</scope>
</reference>
<dbReference type="InterPro" id="IPR045077">
    <property type="entry name" value="L3_arc_euk"/>
</dbReference>
<dbReference type="GO" id="GO:0022625">
    <property type="term" value="C:cytosolic large ribosomal subunit"/>
    <property type="evidence" value="ECO:0007669"/>
    <property type="project" value="TreeGrafter"/>
</dbReference>
<dbReference type="Ensembl" id="ENSOGAT00000024118.1">
    <property type="protein sequence ID" value="ENSOGAP00000017036.1"/>
    <property type="gene ID" value="ENSOGAG00000030427.1"/>
</dbReference>
<evidence type="ECO:0000256" key="10">
    <source>
        <dbReference type="ARBA" id="ARBA00046482"/>
    </source>
</evidence>
<organism evidence="11 12">
    <name type="scientific">Otolemur garnettii</name>
    <name type="common">Small-eared galago</name>
    <name type="synonym">Garnett's greater bushbaby</name>
    <dbReference type="NCBI Taxonomy" id="30611"/>
    <lineage>
        <taxon>Eukaryota</taxon>
        <taxon>Metazoa</taxon>
        <taxon>Chordata</taxon>
        <taxon>Craniata</taxon>
        <taxon>Vertebrata</taxon>
        <taxon>Euteleostomi</taxon>
        <taxon>Mammalia</taxon>
        <taxon>Eutheria</taxon>
        <taxon>Euarchontoglires</taxon>
        <taxon>Primates</taxon>
        <taxon>Strepsirrhini</taxon>
        <taxon>Lorisiformes</taxon>
        <taxon>Galagidae</taxon>
        <taxon>Otolemur</taxon>
    </lineage>
</organism>
<evidence type="ECO:0000256" key="3">
    <source>
        <dbReference type="ARBA" id="ARBA00022499"/>
    </source>
</evidence>
<evidence type="ECO:0000256" key="1">
    <source>
        <dbReference type="ARBA" id="ARBA00006540"/>
    </source>
</evidence>
<dbReference type="SUPFAM" id="SSF50447">
    <property type="entry name" value="Translation proteins"/>
    <property type="match status" value="1"/>
</dbReference>
<evidence type="ECO:0000256" key="6">
    <source>
        <dbReference type="ARBA" id="ARBA00022990"/>
    </source>
</evidence>
<evidence type="ECO:0000256" key="9">
    <source>
        <dbReference type="ARBA" id="ARBA00035354"/>
    </source>
</evidence>